<evidence type="ECO:0000256" key="12">
    <source>
        <dbReference type="SAM" id="MobiDB-lite"/>
    </source>
</evidence>
<protein>
    <recommendedName>
        <fullName evidence="13">C2H2-type domain-containing protein</fullName>
    </recommendedName>
</protein>
<keyword evidence="7" id="KW-0805">Transcription regulation</keyword>
<keyword evidence="10" id="KW-0539">Nucleus</keyword>
<evidence type="ECO:0000256" key="10">
    <source>
        <dbReference type="ARBA" id="ARBA00023242"/>
    </source>
</evidence>
<organism evidence="14 15">
    <name type="scientific">Ficedula albicollis</name>
    <name type="common">Collared flycatcher</name>
    <name type="synonym">Muscicapa albicollis</name>
    <dbReference type="NCBI Taxonomy" id="59894"/>
    <lineage>
        <taxon>Eukaryota</taxon>
        <taxon>Metazoa</taxon>
        <taxon>Chordata</taxon>
        <taxon>Craniata</taxon>
        <taxon>Vertebrata</taxon>
        <taxon>Euteleostomi</taxon>
        <taxon>Archelosauria</taxon>
        <taxon>Archosauria</taxon>
        <taxon>Dinosauria</taxon>
        <taxon>Saurischia</taxon>
        <taxon>Theropoda</taxon>
        <taxon>Coelurosauria</taxon>
        <taxon>Aves</taxon>
        <taxon>Neognathae</taxon>
        <taxon>Neoaves</taxon>
        <taxon>Telluraves</taxon>
        <taxon>Australaves</taxon>
        <taxon>Passeriformes</taxon>
        <taxon>Muscicapidae</taxon>
        <taxon>Ficedula</taxon>
    </lineage>
</organism>
<dbReference type="InterPro" id="IPR036236">
    <property type="entry name" value="Znf_C2H2_sf"/>
</dbReference>
<dbReference type="PANTHER" id="PTHR23226:SF416">
    <property type="entry name" value="FI01424P"/>
    <property type="match status" value="1"/>
</dbReference>
<dbReference type="FunFam" id="3.30.160.60:FF:000295">
    <property type="entry name" value="zinc finger protein 19"/>
    <property type="match status" value="1"/>
</dbReference>
<dbReference type="Gene3D" id="3.30.160.60">
    <property type="entry name" value="Classic Zinc Finger"/>
    <property type="match status" value="5"/>
</dbReference>
<dbReference type="GO" id="GO:0005634">
    <property type="term" value="C:nucleus"/>
    <property type="evidence" value="ECO:0007669"/>
    <property type="project" value="UniProtKB-SubCell"/>
</dbReference>
<dbReference type="InterPro" id="IPR013087">
    <property type="entry name" value="Znf_C2H2_type"/>
</dbReference>
<evidence type="ECO:0000256" key="6">
    <source>
        <dbReference type="ARBA" id="ARBA00022833"/>
    </source>
</evidence>
<dbReference type="FunFam" id="3.30.160.60:FF:000862">
    <property type="entry name" value="zinc finger protein 697"/>
    <property type="match status" value="1"/>
</dbReference>
<dbReference type="GeneTree" id="ENSGT01150000286934"/>
<proteinExistence type="inferred from homology"/>
<reference evidence="14" key="2">
    <citation type="submission" date="2025-09" db="UniProtKB">
        <authorList>
            <consortium name="Ensembl"/>
        </authorList>
    </citation>
    <scope>IDENTIFICATION</scope>
</reference>
<keyword evidence="15" id="KW-1185">Reference proteome</keyword>
<evidence type="ECO:0000259" key="13">
    <source>
        <dbReference type="PROSITE" id="PS50157"/>
    </source>
</evidence>
<accession>A0A803VHT5</accession>
<evidence type="ECO:0000313" key="15">
    <source>
        <dbReference type="Proteomes" id="UP000016665"/>
    </source>
</evidence>
<keyword evidence="8" id="KW-0238">DNA-binding</keyword>
<dbReference type="Proteomes" id="UP000016665">
    <property type="component" value="Unplaced"/>
</dbReference>
<dbReference type="FunFam" id="3.30.160.60:FF:000135">
    <property type="entry name" value="Zinc finger protein 358"/>
    <property type="match status" value="1"/>
</dbReference>
<evidence type="ECO:0000256" key="3">
    <source>
        <dbReference type="ARBA" id="ARBA00022723"/>
    </source>
</evidence>
<dbReference type="PROSITE" id="PS00028">
    <property type="entry name" value="ZINC_FINGER_C2H2_1"/>
    <property type="match status" value="3"/>
</dbReference>
<feature type="compositionally biased region" description="Basic and acidic residues" evidence="12">
    <location>
        <begin position="227"/>
        <end position="238"/>
    </location>
</feature>
<feature type="domain" description="C2H2-type" evidence="13">
    <location>
        <begin position="126"/>
        <end position="153"/>
    </location>
</feature>
<evidence type="ECO:0000256" key="8">
    <source>
        <dbReference type="ARBA" id="ARBA00023125"/>
    </source>
</evidence>
<dbReference type="PANTHER" id="PTHR23226">
    <property type="entry name" value="ZINC FINGER AND SCAN DOMAIN-CONTAINING"/>
    <property type="match status" value="1"/>
</dbReference>
<dbReference type="AlphaFoldDB" id="A0A803VHT5"/>
<dbReference type="GO" id="GO:0000981">
    <property type="term" value="F:DNA-binding transcription factor activity, RNA polymerase II-specific"/>
    <property type="evidence" value="ECO:0007669"/>
    <property type="project" value="TreeGrafter"/>
</dbReference>
<reference evidence="14" key="1">
    <citation type="submission" date="2025-08" db="UniProtKB">
        <authorList>
            <consortium name="Ensembl"/>
        </authorList>
    </citation>
    <scope>IDENTIFICATION</scope>
</reference>
<evidence type="ECO:0000256" key="7">
    <source>
        <dbReference type="ARBA" id="ARBA00023015"/>
    </source>
</evidence>
<dbReference type="PROSITE" id="PS50157">
    <property type="entry name" value="ZINC_FINGER_C2H2_2"/>
    <property type="match status" value="4"/>
</dbReference>
<dbReference type="Pfam" id="PF00096">
    <property type="entry name" value="zf-C2H2"/>
    <property type="match status" value="3"/>
</dbReference>
<comment type="similarity">
    <text evidence="2">Belongs to the krueppel C2H2-type zinc-finger protein family.</text>
</comment>
<evidence type="ECO:0000256" key="2">
    <source>
        <dbReference type="ARBA" id="ARBA00006991"/>
    </source>
</evidence>
<evidence type="ECO:0000256" key="4">
    <source>
        <dbReference type="ARBA" id="ARBA00022737"/>
    </source>
</evidence>
<feature type="domain" description="C2H2-type" evidence="13">
    <location>
        <begin position="70"/>
        <end position="97"/>
    </location>
</feature>
<keyword evidence="9" id="KW-0804">Transcription</keyword>
<evidence type="ECO:0000256" key="5">
    <source>
        <dbReference type="ARBA" id="ARBA00022771"/>
    </source>
</evidence>
<keyword evidence="4" id="KW-0677">Repeat</keyword>
<dbReference type="Ensembl" id="ENSFALT00000034911.1">
    <property type="protein sequence ID" value="ENSFALP00000022291.1"/>
    <property type="gene ID" value="ENSFALG00000023738.1"/>
</dbReference>
<evidence type="ECO:0000256" key="1">
    <source>
        <dbReference type="ARBA" id="ARBA00004123"/>
    </source>
</evidence>
<keyword evidence="3" id="KW-0479">Metal-binding</keyword>
<name>A0A803VHT5_FICAL</name>
<feature type="domain" description="C2H2-type" evidence="13">
    <location>
        <begin position="42"/>
        <end position="69"/>
    </location>
</feature>
<keyword evidence="5 11" id="KW-0863">Zinc-finger</keyword>
<dbReference type="FunFam" id="3.30.160.60:FF:002343">
    <property type="entry name" value="Zinc finger protein 33A"/>
    <property type="match status" value="1"/>
</dbReference>
<dbReference type="SUPFAM" id="SSF57667">
    <property type="entry name" value="beta-beta-alpha zinc fingers"/>
    <property type="match status" value="2"/>
</dbReference>
<comment type="subcellular location">
    <subcellularLocation>
        <location evidence="1">Nucleus</location>
    </subcellularLocation>
</comment>
<feature type="domain" description="C2H2-type" evidence="13">
    <location>
        <begin position="98"/>
        <end position="125"/>
    </location>
</feature>
<evidence type="ECO:0000256" key="11">
    <source>
        <dbReference type="PROSITE-ProRule" id="PRU00042"/>
    </source>
</evidence>
<dbReference type="GO" id="GO:0000978">
    <property type="term" value="F:RNA polymerase II cis-regulatory region sequence-specific DNA binding"/>
    <property type="evidence" value="ECO:0007669"/>
    <property type="project" value="TreeGrafter"/>
</dbReference>
<dbReference type="SMART" id="SM00355">
    <property type="entry name" value="ZnF_C2H2"/>
    <property type="match status" value="4"/>
</dbReference>
<evidence type="ECO:0000256" key="9">
    <source>
        <dbReference type="ARBA" id="ARBA00023163"/>
    </source>
</evidence>
<keyword evidence="6" id="KW-0862">Zinc</keyword>
<evidence type="ECO:0000313" key="14">
    <source>
        <dbReference type="Ensembl" id="ENSFALP00000022291.1"/>
    </source>
</evidence>
<dbReference type="GO" id="GO:0008270">
    <property type="term" value="F:zinc ion binding"/>
    <property type="evidence" value="ECO:0007669"/>
    <property type="project" value="UniProtKB-KW"/>
</dbReference>
<feature type="region of interest" description="Disordered" evidence="12">
    <location>
        <begin position="193"/>
        <end position="238"/>
    </location>
</feature>
<sequence length="238" mass="26884">MIFTEVNLGSTLGRSPTSVGNVGRDSSGLLQHQVIHTGERPYTCLECQKSFGWMPSLRNHQHIHTGERPYQCPVCGKRFQRSSSLLLHERIHTEERPFRCPNCRKGFKRNSHLTTHWRIHTRERPYECPECGKSFSHSSALTQHQQRQLRKLPGPFPSRDPDIQGKERPVANIPAPPLVWPWLGRTLPCPGPERLRTAGPAPLPARPGGKTAEPVLARPPQPCLLGRVEEEPPAHGWN</sequence>